<dbReference type="Pfam" id="PF16859">
    <property type="entry name" value="TetR_C_11"/>
    <property type="match status" value="1"/>
</dbReference>
<gene>
    <name evidence="6" type="ORF">GCM10010151_61740</name>
</gene>
<proteinExistence type="predicted"/>
<dbReference type="InterPro" id="IPR001647">
    <property type="entry name" value="HTH_TetR"/>
</dbReference>
<dbReference type="PANTHER" id="PTHR30055:SF148">
    <property type="entry name" value="TETR-FAMILY TRANSCRIPTIONAL REGULATOR"/>
    <property type="match status" value="1"/>
</dbReference>
<comment type="caution">
    <text evidence="6">The sequence shown here is derived from an EMBL/GenBank/DDBJ whole genome shotgun (WGS) entry which is preliminary data.</text>
</comment>
<keyword evidence="2 4" id="KW-0238">DNA-binding</keyword>
<dbReference type="SUPFAM" id="SSF46689">
    <property type="entry name" value="Homeodomain-like"/>
    <property type="match status" value="1"/>
</dbReference>
<evidence type="ECO:0000256" key="4">
    <source>
        <dbReference type="PROSITE-ProRule" id="PRU00335"/>
    </source>
</evidence>
<dbReference type="PANTHER" id="PTHR30055">
    <property type="entry name" value="HTH-TYPE TRANSCRIPTIONAL REGULATOR RUTR"/>
    <property type="match status" value="1"/>
</dbReference>
<accession>A0ABN0XG46</accession>
<evidence type="ECO:0000313" key="7">
    <source>
        <dbReference type="Proteomes" id="UP001501822"/>
    </source>
</evidence>
<dbReference type="PROSITE" id="PS50977">
    <property type="entry name" value="HTH_TETR_2"/>
    <property type="match status" value="1"/>
</dbReference>
<dbReference type="InterPro" id="IPR050109">
    <property type="entry name" value="HTH-type_TetR-like_transc_reg"/>
</dbReference>
<feature type="domain" description="HTH tetR-type" evidence="5">
    <location>
        <begin position="29"/>
        <end position="89"/>
    </location>
</feature>
<dbReference type="InterPro" id="IPR011075">
    <property type="entry name" value="TetR_C"/>
</dbReference>
<sequence length="224" mass="24741">MVAKKGKPFYREVVVTEASEPVRRRRHGKQLESALLSAAWDELVEAGYARLTMESIAVRARTSEAVLYRRWANKDQLVLAALEHHRNANPVPVPDTGALRGDLLAQLTALSEALAGFFAIAAAAAFSGLRADSGLTPAQIRDKVMGDRPPPHERAIYQRAHHRGEIDLARIPAGVLAMPFDLVRHDMLMDLKPLEPARIQSIVDELFLPLLRSHQAGRKSRPSA</sequence>
<dbReference type="Gene3D" id="1.10.10.60">
    <property type="entry name" value="Homeodomain-like"/>
    <property type="match status" value="1"/>
</dbReference>
<evidence type="ECO:0000256" key="1">
    <source>
        <dbReference type="ARBA" id="ARBA00023015"/>
    </source>
</evidence>
<dbReference type="EMBL" id="BAAABM010000056">
    <property type="protein sequence ID" value="GAA0363299.1"/>
    <property type="molecule type" value="Genomic_DNA"/>
</dbReference>
<keyword evidence="1" id="KW-0805">Transcription regulation</keyword>
<evidence type="ECO:0000256" key="3">
    <source>
        <dbReference type="ARBA" id="ARBA00023163"/>
    </source>
</evidence>
<dbReference type="Gene3D" id="1.10.357.10">
    <property type="entry name" value="Tetracycline Repressor, domain 2"/>
    <property type="match status" value="1"/>
</dbReference>
<organism evidence="6 7">
    <name type="scientific">Actinoallomurus spadix</name>
    <dbReference type="NCBI Taxonomy" id="79912"/>
    <lineage>
        <taxon>Bacteria</taxon>
        <taxon>Bacillati</taxon>
        <taxon>Actinomycetota</taxon>
        <taxon>Actinomycetes</taxon>
        <taxon>Streptosporangiales</taxon>
        <taxon>Thermomonosporaceae</taxon>
        <taxon>Actinoallomurus</taxon>
    </lineage>
</organism>
<evidence type="ECO:0000313" key="6">
    <source>
        <dbReference type="EMBL" id="GAA0363299.1"/>
    </source>
</evidence>
<dbReference type="SUPFAM" id="SSF48498">
    <property type="entry name" value="Tetracyclin repressor-like, C-terminal domain"/>
    <property type="match status" value="1"/>
</dbReference>
<evidence type="ECO:0000256" key="2">
    <source>
        <dbReference type="ARBA" id="ARBA00023125"/>
    </source>
</evidence>
<reference evidence="6 7" key="1">
    <citation type="journal article" date="2019" name="Int. J. Syst. Evol. Microbiol.">
        <title>The Global Catalogue of Microorganisms (GCM) 10K type strain sequencing project: providing services to taxonomists for standard genome sequencing and annotation.</title>
        <authorList>
            <consortium name="The Broad Institute Genomics Platform"/>
            <consortium name="The Broad Institute Genome Sequencing Center for Infectious Disease"/>
            <person name="Wu L."/>
            <person name="Ma J."/>
        </authorList>
    </citation>
    <scope>NUCLEOTIDE SEQUENCE [LARGE SCALE GENOMIC DNA]</scope>
    <source>
        <strain evidence="6 7">JCM 3146</strain>
    </source>
</reference>
<protein>
    <submittedName>
        <fullName evidence="6">TetR/AcrR family transcriptional regulator</fullName>
    </submittedName>
</protein>
<evidence type="ECO:0000259" key="5">
    <source>
        <dbReference type="PROSITE" id="PS50977"/>
    </source>
</evidence>
<dbReference type="Proteomes" id="UP001501822">
    <property type="component" value="Unassembled WGS sequence"/>
</dbReference>
<keyword evidence="7" id="KW-1185">Reference proteome</keyword>
<dbReference type="Pfam" id="PF00440">
    <property type="entry name" value="TetR_N"/>
    <property type="match status" value="1"/>
</dbReference>
<dbReference type="InterPro" id="IPR009057">
    <property type="entry name" value="Homeodomain-like_sf"/>
</dbReference>
<keyword evidence="3" id="KW-0804">Transcription</keyword>
<dbReference type="InterPro" id="IPR036271">
    <property type="entry name" value="Tet_transcr_reg_TetR-rel_C_sf"/>
</dbReference>
<name>A0ABN0XG46_9ACTN</name>
<feature type="DNA-binding region" description="H-T-H motif" evidence="4">
    <location>
        <begin position="52"/>
        <end position="71"/>
    </location>
</feature>